<evidence type="ECO:0000256" key="3">
    <source>
        <dbReference type="ARBA" id="ARBA00022729"/>
    </source>
</evidence>
<evidence type="ECO:0000313" key="6">
    <source>
        <dbReference type="Proteomes" id="UP001299970"/>
    </source>
</evidence>
<keyword evidence="3 4" id="KW-0732">Signal</keyword>
<dbReference type="PANTHER" id="PTHR30061:SF50">
    <property type="entry name" value="MALTOSE_MALTODEXTRIN-BINDING PERIPLASMIC PROTEIN"/>
    <property type="match status" value="1"/>
</dbReference>
<evidence type="ECO:0000256" key="4">
    <source>
        <dbReference type="SAM" id="SignalP"/>
    </source>
</evidence>
<evidence type="ECO:0000256" key="2">
    <source>
        <dbReference type="ARBA" id="ARBA00022448"/>
    </source>
</evidence>
<dbReference type="SUPFAM" id="SSF53850">
    <property type="entry name" value="Periplasmic binding protein-like II"/>
    <property type="match status" value="1"/>
</dbReference>
<sequence>MPGSRGARRSTVRVAALLAASALALTACGGSGGGEAADAGGDRTLTVWIMEGTNPDARPFFDELATAFRNQTGAALDVQYVPWASAHDKFVTAIAGGTTPDVAEVGTTWTGEFGDAGALADLTARVQQAGLSDGLVTGLTEAGTVGDALYGMPWYAGVRSIVYRTDVFTEAGVTPPTTWDELAAVGEKIKAARPDMIPFPVAGDNEYGVYPFIWGAGGEIATQNGGNWTSALDTPQARQGIQAYADLALKHGLSTPAAATWKETDLQDAFAKGQAAMIISGSWTPKAIIEAAPDLQGKIGAFPIPGPTGGLAPSFLGGSHLSIFEASPNQDLAWQLVQLMSTGDFAEKWGTESSFFPGTTALLQEAAQSSDPLVAPFAKQMVEAGRSVPVTPLYGQVQGKKTVQAMMAAILNGTPVDQATSSAAAEMNQIFAGGA</sequence>
<dbReference type="PANTHER" id="PTHR30061">
    <property type="entry name" value="MALTOSE-BINDING PERIPLASMIC PROTEIN"/>
    <property type="match status" value="1"/>
</dbReference>
<accession>A0ABS9T830</accession>
<dbReference type="RefSeq" id="WP_241034712.1">
    <property type="nucleotide sequence ID" value="NZ_BAAAJF010000009.1"/>
</dbReference>
<keyword evidence="6" id="KW-1185">Reference proteome</keyword>
<dbReference type="Pfam" id="PF01547">
    <property type="entry name" value="SBP_bac_1"/>
    <property type="match status" value="1"/>
</dbReference>
<dbReference type="CDD" id="cd14747">
    <property type="entry name" value="PBP2_MalE"/>
    <property type="match status" value="1"/>
</dbReference>
<protein>
    <submittedName>
        <fullName evidence="5">Sugar ABC transporter substrate-binding protein</fullName>
    </submittedName>
</protein>
<dbReference type="InterPro" id="IPR006059">
    <property type="entry name" value="SBP"/>
</dbReference>
<feature type="chain" id="PRO_5046978353" evidence="4">
    <location>
        <begin position="25"/>
        <end position="435"/>
    </location>
</feature>
<evidence type="ECO:0000256" key="1">
    <source>
        <dbReference type="ARBA" id="ARBA00008520"/>
    </source>
</evidence>
<gene>
    <name evidence="5" type="ORF">MMF94_03190</name>
</gene>
<organism evidence="5 6">
    <name type="scientific">Pseudonocardia alaniniphila</name>
    <dbReference type="NCBI Taxonomy" id="75291"/>
    <lineage>
        <taxon>Bacteria</taxon>
        <taxon>Bacillati</taxon>
        <taxon>Actinomycetota</taxon>
        <taxon>Actinomycetes</taxon>
        <taxon>Pseudonocardiales</taxon>
        <taxon>Pseudonocardiaceae</taxon>
        <taxon>Pseudonocardia</taxon>
    </lineage>
</organism>
<comment type="similarity">
    <text evidence="1">Belongs to the bacterial solute-binding protein 1 family.</text>
</comment>
<feature type="signal peptide" evidence="4">
    <location>
        <begin position="1"/>
        <end position="24"/>
    </location>
</feature>
<dbReference type="PROSITE" id="PS51257">
    <property type="entry name" value="PROKAR_LIPOPROTEIN"/>
    <property type="match status" value="1"/>
</dbReference>
<name>A0ABS9T830_9PSEU</name>
<evidence type="ECO:0000313" key="5">
    <source>
        <dbReference type="EMBL" id="MCH6164679.1"/>
    </source>
</evidence>
<proteinExistence type="inferred from homology"/>
<dbReference type="EMBL" id="JAKXMK010000003">
    <property type="protein sequence ID" value="MCH6164679.1"/>
    <property type="molecule type" value="Genomic_DNA"/>
</dbReference>
<dbReference type="Gene3D" id="3.40.190.10">
    <property type="entry name" value="Periplasmic binding protein-like II"/>
    <property type="match status" value="2"/>
</dbReference>
<dbReference type="Proteomes" id="UP001299970">
    <property type="component" value="Unassembled WGS sequence"/>
</dbReference>
<comment type="caution">
    <text evidence="5">The sequence shown here is derived from an EMBL/GenBank/DDBJ whole genome shotgun (WGS) entry which is preliminary data.</text>
</comment>
<keyword evidence="2" id="KW-0813">Transport</keyword>
<reference evidence="5 6" key="1">
    <citation type="submission" date="2022-03" db="EMBL/GenBank/DDBJ databases">
        <title>Pseudonocardia alaer sp. nov., a novel actinomycete isolated from reed forest soil.</title>
        <authorList>
            <person name="Wang L."/>
        </authorList>
    </citation>
    <scope>NUCLEOTIDE SEQUENCE [LARGE SCALE GENOMIC DNA]</scope>
    <source>
        <strain evidence="5 6">Y-16303</strain>
    </source>
</reference>